<dbReference type="GO" id="GO:0046872">
    <property type="term" value="F:metal ion binding"/>
    <property type="evidence" value="ECO:0007669"/>
    <property type="project" value="UniProtKB-UniRule"/>
</dbReference>
<dbReference type="PROSITE" id="PS01155">
    <property type="entry name" value="ENDONUCLEASE_III_2"/>
    <property type="match status" value="1"/>
</dbReference>
<dbReference type="NCBIfam" id="TIGR01084">
    <property type="entry name" value="mutY"/>
    <property type="match status" value="1"/>
</dbReference>
<evidence type="ECO:0000256" key="10">
    <source>
        <dbReference type="ARBA" id="ARBA00023004"/>
    </source>
</evidence>
<dbReference type="PROSITE" id="PS00764">
    <property type="entry name" value="ENDONUCLEASE_III_1"/>
    <property type="match status" value="1"/>
</dbReference>
<evidence type="ECO:0000256" key="7">
    <source>
        <dbReference type="ARBA" id="ARBA00022723"/>
    </source>
</evidence>
<dbReference type="InterPro" id="IPR004035">
    <property type="entry name" value="Endouclease-III_FeS-bd_BS"/>
</dbReference>
<dbReference type="Gene3D" id="1.10.1670.10">
    <property type="entry name" value="Helix-hairpin-Helix base-excision DNA repair enzymes (C-terminal)"/>
    <property type="match status" value="1"/>
</dbReference>
<dbReference type="Pfam" id="PF00730">
    <property type="entry name" value="HhH-GPD"/>
    <property type="match status" value="1"/>
</dbReference>
<evidence type="ECO:0000256" key="12">
    <source>
        <dbReference type="ARBA" id="ARBA00023204"/>
    </source>
</evidence>
<protein>
    <recommendedName>
        <fullName evidence="5 14">Adenine DNA glycosylase</fullName>
        <ecNumber evidence="4 14">3.2.2.31</ecNumber>
    </recommendedName>
</protein>
<comment type="cofactor">
    <cofactor evidence="14">
        <name>[4Fe-4S] cluster</name>
        <dbReference type="ChEBI" id="CHEBI:49883"/>
    </cofactor>
    <text evidence="14">Binds 1 [4Fe-4S] cluster.</text>
</comment>
<keyword evidence="13 14" id="KW-0326">Glycosidase</keyword>
<organism evidence="16 17">
    <name type="scientific">Roseibium alexandrii (strain DSM 17067 / NCIMB 14079 / DFL-11)</name>
    <name type="common">Labrenzia alexandrii</name>
    <dbReference type="NCBI Taxonomy" id="244592"/>
    <lineage>
        <taxon>Bacteria</taxon>
        <taxon>Pseudomonadati</taxon>
        <taxon>Pseudomonadota</taxon>
        <taxon>Alphaproteobacteria</taxon>
        <taxon>Hyphomicrobiales</taxon>
        <taxon>Stappiaceae</taxon>
        <taxon>Roseibium</taxon>
    </lineage>
</organism>
<dbReference type="Gene3D" id="1.10.340.30">
    <property type="entry name" value="Hypothetical protein, domain 2"/>
    <property type="match status" value="1"/>
</dbReference>
<comment type="catalytic activity">
    <reaction evidence="1 14">
        <text>Hydrolyzes free adenine bases from 7,8-dihydro-8-oxoguanine:adenine mismatched double-stranded DNA, leaving an apurinic site.</text>
        <dbReference type="EC" id="3.2.2.31"/>
    </reaction>
</comment>
<dbReference type="InterPro" id="IPR000445">
    <property type="entry name" value="HhH_motif"/>
</dbReference>
<dbReference type="InterPro" id="IPR005760">
    <property type="entry name" value="A/G_AdeGlyc_MutY"/>
</dbReference>
<evidence type="ECO:0000256" key="2">
    <source>
        <dbReference type="ARBA" id="ARBA00002933"/>
    </source>
</evidence>
<keyword evidence="12" id="KW-0234">DNA repair</keyword>
<dbReference type="GO" id="GO:0051539">
    <property type="term" value="F:4 iron, 4 sulfur cluster binding"/>
    <property type="evidence" value="ECO:0007669"/>
    <property type="project" value="UniProtKB-UniRule"/>
</dbReference>
<accession>A0A5E8H244</accession>
<evidence type="ECO:0000256" key="11">
    <source>
        <dbReference type="ARBA" id="ARBA00023014"/>
    </source>
</evidence>
<dbReference type="SUPFAM" id="SSF55811">
    <property type="entry name" value="Nudix"/>
    <property type="match status" value="1"/>
</dbReference>
<evidence type="ECO:0000259" key="15">
    <source>
        <dbReference type="SMART" id="SM00478"/>
    </source>
</evidence>
<dbReference type="InterPro" id="IPR015797">
    <property type="entry name" value="NUDIX_hydrolase-like_dom_sf"/>
</dbReference>
<keyword evidence="11" id="KW-0411">Iron-sulfur</keyword>
<reference evidence="16 17" key="2">
    <citation type="submission" date="2013-04" db="EMBL/GenBank/DDBJ databases">
        <authorList>
            <person name="Fiebig A."/>
            <person name="Pradella S."/>
            <person name="Wagner-Doebler I."/>
        </authorList>
    </citation>
    <scope>NUCLEOTIDE SEQUENCE [LARGE SCALE GENOMIC DNA]</scope>
    <source>
        <strain evidence="17">DSM 17067 / NCIMB 14079 / DFL-11</strain>
    </source>
</reference>
<dbReference type="InterPro" id="IPR044298">
    <property type="entry name" value="MIG/MutY"/>
</dbReference>
<comment type="similarity">
    <text evidence="3 14">Belongs to the Nth/MutY family.</text>
</comment>
<dbReference type="PANTHER" id="PTHR42944:SF1">
    <property type="entry name" value="ADENINE DNA GLYCOSYLASE"/>
    <property type="match status" value="1"/>
</dbReference>
<keyword evidence="10 14" id="KW-0408">Iron</keyword>
<dbReference type="EMBL" id="ACCU02000004">
    <property type="protein sequence ID" value="EEE46567.2"/>
    <property type="molecule type" value="Genomic_DNA"/>
</dbReference>
<dbReference type="EC" id="3.2.2.31" evidence="4 14"/>
<dbReference type="Pfam" id="PF00633">
    <property type="entry name" value="HHH"/>
    <property type="match status" value="1"/>
</dbReference>
<evidence type="ECO:0000256" key="13">
    <source>
        <dbReference type="ARBA" id="ARBA00023295"/>
    </source>
</evidence>
<keyword evidence="6" id="KW-0004">4Fe-4S</keyword>
<sequence length="364" mass="39879">MQQTMADPHQSPSLLSSSLLEWYDRHARTLPWRVGPENRRLGEVPDPYRIWLSEVMLQQTTVAAVKSYFEVFTRTWPTVKDLAAADEEDVMKAWAGLGYYSRARNLKKCADLVASAYGGEFPDTENALLKLPGIGPYTAAAIATIAFDRHAAVVDGNVERVLSRLKLIETPLPVAKPEIKAVMADLTPEARPGDFAQAVMDLGATICTPKKPACVLCPWRETCEGHRAGLAETLPRKAPKTKKPTRHGAAFVAVDAASGAVFLRRRPPEGLLGGMTEVPGSVWSEDFDTGTSLAHAPFAADWQKRTGEVKHTFTHFHLKLTVFRAEMSGNDQLGTDTGWWSAADTLSEEALPTVMRKVLTAALD</sequence>
<keyword evidence="8 14" id="KW-0227">DNA damage</keyword>
<evidence type="ECO:0000313" key="17">
    <source>
        <dbReference type="Proteomes" id="UP000004703"/>
    </source>
</evidence>
<dbReference type="InterPro" id="IPR029119">
    <property type="entry name" value="MutY_C"/>
</dbReference>
<evidence type="ECO:0000256" key="14">
    <source>
        <dbReference type="RuleBase" id="RU365096"/>
    </source>
</evidence>
<dbReference type="Proteomes" id="UP000004703">
    <property type="component" value="Chromosome"/>
</dbReference>
<dbReference type="CDD" id="cd03431">
    <property type="entry name" value="NUDIX_DNA_Glycosylase_C-MutY"/>
    <property type="match status" value="1"/>
</dbReference>
<name>A0A5E8H244_ROSAD</name>
<feature type="domain" description="HhH-GPD" evidence="15">
    <location>
        <begin position="56"/>
        <end position="205"/>
    </location>
</feature>
<keyword evidence="9 16" id="KW-0378">Hydrolase</keyword>
<dbReference type="FunFam" id="1.10.340.30:FF:000002">
    <property type="entry name" value="Adenine DNA glycosylase"/>
    <property type="match status" value="1"/>
</dbReference>
<dbReference type="GO" id="GO:0006284">
    <property type="term" value="P:base-excision repair"/>
    <property type="evidence" value="ECO:0007669"/>
    <property type="project" value="UniProtKB-UniRule"/>
</dbReference>
<dbReference type="SUPFAM" id="SSF48150">
    <property type="entry name" value="DNA-glycosylase"/>
    <property type="match status" value="1"/>
</dbReference>
<dbReference type="InterPro" id="IPR023170">
    <property type="entry name" value="HhH_base_excis_C"/>
</dbReference>
<evidence type="ECO:0000256" key="1">
    <source>
        <dbReference type="ARBA" id="ARBA00000843"/>
    </source>
</evidence>
<evidence type="ECO:0000256" key="6">
    <source>
        <dbReference type="ARBA" id="ARBA00022485"/>
    </source>
</evidence>
<reference evidence="16 17" key="1">
    <citation type="submission" date="2008-01" db="EMBL/GenBank/DDBJ databases">
        <authorList>
            <person name="Wagner-Dobler I."/>
            <person name="Ferriera S."/>
            <person name="Johnson J."/>
            <person name="Kravitz S."/>
            <person name="Beeson K."/>
            <person name="Sutton G."/>
            <person name="Rogers Y.-H."/>
            <person name="Friedman R."/>
            <person name="Frazier M."/>
            <person name="Venter J.C."/>
        </authorList>
    </citation>
    <scope>NUCLEOTIDE SEQUENCE [LARGE SCALE GENOMIC DNA]</scope>
    <source>
        <strain evidence="17">DSM 17067 / NCIMB 14079 / DFL-11</strain>
    </source>
</reference>
<dbReference type="GO" id="GO:0000701">
    <property type="term" value="F:purine-specific mismatch base pair DNA N-glycosylase activity"/>
    <property type="evidence" value="ECO:0007669"/>
    <property type="project" value="UniProtKB-EC"/>
</dbReference>
<evidence type="ECO:0000256" key="5">
    <source>
        <dbReference type="ARBA" id="ARBA00022023"/>
    </source>
</evidence>
<evidence type="ECO:0000256" key="8">
    <source>
        <dbReference type="ARBA" id="ARBA00022763"/>
    </source>
</evidence>
<dbReference type="GO" id="GO:0006298">
    <property type="term" value="P:mismatch repair"/>
    <property type="evidence" value="ECO:0007669"/>
    <property type="project" value="TreeGrafter"/>
</dbReference>
<dbReference type="GO" id="GO:0032357">
    <property type="term" value="F:oxidized purine DNA binding"/>
    <property type="evidence" value="ECO:0007669"/>
    <property type="project" value="TreeGrafter"/>
</dbReference>
<dbReference type="SMART" id="SM00478">
    <property type="entry name" value="ENDO3c"/>
    <property type="match status" value="1"/>
</dbReference>
<comment type="caution">
    <text evidence="16">The sequence shown here is derived from an EMBL/GenBank/DDBJ whole genome shotgun (WGS) entry which is preliminary data.</text>
</comment>
<dbReference type="CDD" id="cd00056">
    <property type="entry name" value="ENDO3c"/>
    <property type="match status" value="1"/>
</dbReference>
<dbReference type="PANTHER" id="PTHR42944">
    <property type="entry name" value="ADENINE DNA GLYCOSYLASE"/>
    <property type="match status" value="1"/>
</dbReference>
<evidence type="ECO:0000313" key="16">
    <source>
        <dbReference type="EMBL" id="EEE46567.2"/>
    </source>
</evidence>
<comment type="function">
    <text evidence="2">Adenine glycosylase active on G-A mispairs. MutY also corrects error-prone DNA synthesis past GO lesions which are due to the oxidatively damaged form of guanine: 7,8-dihydro-8-oxoguanine (8-oxo-dGTP).</text>
</comment>
<evidence type="ECO:0000256" key="9">
    <source>
        <dbReference type="ARBA" id="ARBA00022801"/>
    </source>
</evidence>
<dbReference type="GO" id="GO:0034039">
    <property type="term" value="F:8-oxo-7,8-dihydroguanine DNA N-glycosylase activity"/>
    <property type="evidence" value="ECO:0007669"/>
    <property type="project" value="TreeGrafter"/>
</dbReference>
<dbReference type="AlphaFoldDB" id="A0A5E8H244"/>
<dbReference type="InterPro" id="IPR011257">
    <property type="entry name" value="DNA_glycosylase"/>
</dbReference>
<dbReference type="Pfam" id="PF14815">
    <property type="entry name" value="NUDIX_4"/>
    <property type="match status" value="1"/>
</dbReference>
<dbReference type="Gene3D" id="3.90.79.10">
    <property type="entry name" value="Nucleoside Triphosphate Pyrophosphohydrolase"/>
    <property type="match status" value="1"/>
</dbReference>
<proteinExistence type="inferred from homology"/>
<dbReference type="GO" id="GO:0035485">
    <property type="term" value="F:adenine/guanine mispair binding"/>
    <property type="evidence" value="ECO:0007669"/>
    <property type="project" value="TreeGrafter"/>
</dbReference>
<keyword evidence="7" id="KW-0479">Metal-binding</keyword>
<dbReference type="InterPro" id="IPR003265">
    <property type="entry name" value="HhH-GPD_domain"/>
</dbReference>
<gene>
    <name evidence="16" type="ORF">SADFL11_3856</name>
</gene>
<dbReference type="InterPro" id="IPR004036">
    <property type="entry name" value="Endonuclease-III-like_CS2"/>
</dbReference>
<evidence type="ECO:0000256" key="3">
    <source>
        <dbReference type="ARBA" id="ARBA00008343"/>
    </source>
</evidence>
<evidence type="ECO:0000256" key="4">
    <source>
        <dbReference type="ARBA" id="ARBA00012045"/>
    </source>
</evidence>